<dbReference type="InterPro" id="IPR005117">
    <property type="entry name" value="NiRdtase/SiRdtase_haem-b_fer"/>
</dbReference>
<dbReference type="GO" id="GO:0050311">
    <property type="term" value="F:sulfite reductase (ferredoxin) activity"/>
    <property type="evidence" value="ECO:0007669"/>
    <property type="project" value="TreeGrafter"/>
</dbReference>
<keyword evidence="8" id="KW-0408">Iron</keyword>
<proteinExistence type="inferred from homology"/>
<dbReference type="SUPFAM" id="SSF55124">
    <property type="entry name" value="Nitrite/Sulfite reductase N-terminal domain-like"/>
    <property type="match status" value="2"/>
</dbReference>
<dbReference type="InterPro" id="IPR006067">
    <property type="entry name" value="NO2/SO3_Rdtase_4Fe4S_dom"/>
</dbReference>
<dbReference type="InterPro" id="IPR006066">
    <property type="entry name" value="NO2/SO3_Rdtase_FeS/sirohaem_BS"/>
</dbReference>
<dbReference type="GO" id="GO:0016002">
    <property type="term" value="F:sulfite reductase activity"/>
    <property type="evidence" value="ECO:0007669"/>
    <property type="project" value="TreeGrafter"/>
</dbReference>
<dbReference type="PANTHER" id="PTHR11493:SF47">
    <property type="entry name" value="SULFITE REDUCTASE [NADPH] SUBUNIT BETA"/>
    <property type="match status" value="1"/>
</dbReference>
<dbReference type="PROSITE" id="PS00365">
    <property type="entry name" value="NIR_SIR"/>
    <property type="match status" value="1"/>
</dbReference>
<dbReference type="GO" id="GO:0020037">
    <property type="term" value="F:heme binding"/>
    <property type="evidence" value="ECO:0007669"/>
    <property type="project" value="InterPro"/>
</dbReference>
<keyword evidence="5" id="KW-0349">Heme</keyword>
<evidence type="ECO:0000256" key="6">
    <source>
        <dbReference type="ARBA" id="ARBA00022723"/>
    </source>
</evidence>
<dbReference type="EMBL" id="AANZ01000022">
    <property type="protein sequence ID" value="EAQ78256.1"/>
    <property type="molecule type" value="Genomic_DNA"/>
</dbReference>
<dbReference type="GO" id="GO:0051539">
    <property type="term" value="F:4 iron, 4 sulfur cluster binding"/>
    <property type="evidence" value="ECO:0007669"/>
    <property type="project" value="UniProtKB-KW"/>
</dbReference>
<dbReference type="Proteomes" id="UP000004358">
    <property type="component" value="Unassembled WGS sequence"/>
</dbReference>
<evidence type="ECO:0000256" key="8">
    <source>
        <dbReference type="ARBA" id="ARBA00023004"/>
    </source>
</evidence>
<dbReference type="HOGENOM" id="CLU_001975_3_0_0"/>
<comment type="cofactor">
    <cofactor evidence="2">
        <name>[4Fe-4S] cluster</name>
        <dbReference type="ChEBI" id="CHEBI:49883"/>
    </cofactor>
</comment>
<organism evidence="12 13">
    <name type="scientific">Blastopirellula marina DSM 3645</name>
    <dbReference type="NCBI Taxonomy" id="314230"/>
    <lineage>
        <taxon>Bacteria</taxon>
        <taxon>Pseudomonadati</taxon>
        <taxon>Planctomycetota</taxon>
        <taxon>Planctomycetia</taxon>
        <taxon>Pirellulales</taxon>
        <taxon>Pirellulaceae</taxon>
        <taxon>Blastopirellula</taxon>
    </lineage>
</organism>
<evidence type="ECO:0000313" key="13">
    <source>
        <dbReference type="Proteomes" id="UP000004358"/>
    </source>
</evidence>
<dbReference type="SUPFAM" id="SSF56014">
    <property type="entry name" value="Nitrite and sulphite reductase 4Fe-4S domain-like"/>
    <property type="match status" value="2"/>
</dbReference>
<dbReference type="STRING" id="314230.DSM3645_18006"/>
<comment type="cofactor">
    <cofactor evidence="1">
        <name>siroheme</name>
        <dbReference type="ChEBI" id="CHEBI:60052"/>
    </cofactor>
</comment>
<comment type="similarity">
    <text evidence="3">Belongs to the nitrite and sulfite reductase 4Fe-4S domain family.</text>
</comment>
<sequence length="575" mass="63301">MSQPTLSKIENLKLDSRQLRGTLADELQNDRPDFSADAIQLLKYHGSYQQDDRDVRKQKNADGTKKEKAYSCLIRTAVPGGRVSAEQFLAELDLCDRLGNGSLRITTRQGFQLHGVLKSNLKETIRTINQIKLSTFAACGDVSRNVMCCPAPFKNNPVREQMQTLAQEIAVHFRPRSTSYYELWLTDDEGNKQDVADFQPVAEPIYGERYLPRKFKFGVAEPADNCIDVYTQDVGLLAIVEENEVIGYNVIVGGGMGNTPSADKTFPRLGDEVTFATPDQVIAVCGAIVKVQRDFGNREDRKRARLKYLLHDWGVAKFKSQVEAYYGAPLPEPKHAPVTGVDDHVGWHVQGDGKLFLGVNIENGRIVDVGDVRIKSGLRAILQRYGMPTRLTPLQSVILCDIDPADRRGVEALLGEYGLKSADELSLARRFAVACPALPTCGLAITESERVMPQLIDQIEPVLAQHGLEKSQISIRMTGCPNGCARPYVADIGLVGKSVGKYTIYLGGNPQGTRIGFVYQDATPLEEIPAQLSPLLASYQAEKSGDEAFGDYCARLGRETLLAKVGRAEAAILQN</sequence>
<feature type="domain" description="Nitrite/sulphite reductase 4Fe-4S" evidence="10">
    <location>
        <begin position="200"/>
        <end position="328"/>
    </location>
</feature>
<evidence type="ECO:0000256" key="4">
    <source>
        <dbReference type="ARBA" id="ARBA00022485"/>
    </source>
</evidence>
<dbReference type="GO" id="GO:0000103">
    <property type="term" value="P:sulfate assimilation"/>
    <property type="evidence" value="ECO:0007669"/>
    <property type="project" value="TreeGrafter"/>
</dbReference>
<name>A3ZYP1_9BACT</name>
<keyword evidence="6" id="KW-0479">Metal-binding</keyword>
<dbReference type="PRINTS" id="PR00397">
    <property type="entry name" value="SIROHAEM"/>
</dbReference>
<evidence type="ECO:0000256" key="1">
    <source>
        <dbReference type="ARBA" id="ARBA00001929"/>
    </source>
</evidence>
<accession>A3ZYP1</accession>
<evidence type="ECO:0000259" key="10">
    <source>
        <dbReference type="Pfam" id="PF01077"/>
    </source>
</evidence>
<evidence type="ECO:0000256" key="9">
    <source>
        <dbReference type="ARBA" id="ARBA00023014"/>
    </source>
</evidence>
<keyword evidence="9" id="KW-0411">Iron-sulfur</keyword>
<dbReference type="InterPro" id="IPR036136">
    <property type="entry name" value="Nit/Sulf_reduc_fer-like_dom_sf"/>
</dbReference>
<dbReference type="FunFam" id="3.30.413.10:FF:000014">
    <property type="entry name" value="Sulfite reductase [ferredoxin], chloroplastic"/>
    <property type="match status" value="1"/>
</dbReference>
<dbReference type="AlphaFoldDB" id="A3ZYP1"/>
<evidence type="ECO:0000256" key="3">
    <source>
        <dbReference type="ARBA" id="ARBA00010429"/>
    </source>
</evidence>
<dbReference type="InterPro" id="IPR045854">
    <property type="entry name" value="NO2/SO3_Rdtase_4Fe4S_sf"/>
</dbReference>
<dbReference type="NCBIfam" id="NF010029">
    <property type="entry name" value="PRK13504.1"/>
    <property type="match status" value="1"/>
</dbReference>
<evidence type="ECO:0000256" key="7">
    <source>
        <dbReference type="ARBA" id="ARBA00023002"/>
    </source>
</evidence>
<comment type="caution">
    <text evidence="12">The sequence shown here is derived from an EMBL/GenBank/DDBJ whole genome shotgun (WGS) entry which is preliminary data.</text>
</comment>
<protein>
    <submittedName>
        <fullName evidence="12">Sulfite reductase</fullName>
    </submittedName>
</protein>
<dbReference type="GO" id="GO:0046872">
    <property type="term" value="F:metal ion binding"/>
    <property type="evidence" value="ECO:0007669"/>
    <property type="project" value="UniProtKB-KW"/>
</dbReference>
<dbReference type="GO" id="GO:0009337">
    <property type="term" value="C:sulfite reductase complex (NADPH)"/>
    <property type="evidence" value="ECO:0007669"/>
    <property type="project" value="TreeGrafter"/>
</dbReference>
<keyword evidence="7" id="KW-0560">Oxidoreductase</keyword>
<reference evidence="12 13" key="1">
    <citation type="submission" date="2006-02" db="EMBL/GenBank/DDBJ databases">
        <authorList>
            <person name="Amann R."/>
            <person name="Ferriera S."/>
            <person name="Johnson J."/>
            <person name="Kravitz S."/>
            <person name="Halpern A."/>
            <person name="Remington K."/>
            <person name="Beeson K."/>
            <person name="Tran B."/>
            <person name="Rogers Y.-H."/>
            <person name="Friedman R."/>
            <person name="Venter J.C."/>
        </authorList>
    </citation>
    <scope>NUCLEOTIDE SEQUENCE [LARGE SCALE GENOMIC DNA]</scope>
    <source>
        <strain evidence="12 13">DSM 3645</strain>
    </source>
</reference>
<feature type="domain" description="Nitrite/Sulfite reductase ferredoxin-like" evidence="11">
    <location>
        <begin position="70"/>
        <end position="129"/>
    </location>
</feature>
<dbReference type="Pfam" id="PF03460">
    <property type="entry name" value="NIR_SIR_ferr"/>
    <property type="match status" value="2"/>
</dbReference>
<dbReference type="OrthoDB" id="9803707at2"/>
<dbReference type="eggNOG" id="COG0155">
    <property type="taxonomic scope" value="Bacteria"/>
</dbReference>
<keyword evidence="4" id="KW-0004">4Fe-4S</keyword>
<evidence type="ECO:0000313" key="12">
    <source>
        <dbReference type="EMBL" id="EAQ78256.1"/>
    </source>
</evidence>
<evidence type="ECO:0000256" key="2">
    <source>
        <dbReference type="ARBA" id="ARBA00001966"/>
    </source>
</evidence>
<dbReference type="InterPro" id="IPR045169">
    <property type="entry name" value="NO2/SO3_Rdtase_4Fe4S_prot"/>
</dbReference>
<dbReference type="Gene3D" id="3.30.413.10">
    <property type="entry name" value="Sulfite Reductase Hemoprotein, domain 1"/>
    <property type="match status" value="2"/>
</dbReference>
<feature type="domain" description="Nitrite/sulphite reductase 4Fe-4S" evidence="10">
    <location>
        <begin position="432"/>
        <end position="566"/>
    </location>
</feature>
<evidence type="ECO:0000256" key="5">
    <source>
        <dbReference type="ARBA" id="ARBA00022617"/>
    </source>
</evidence>
<dbReference type="PANTHER" id="PTHR11493">
    <property type="entry name" value="SULFITE REDUCTASE [NADPH] SUBUNIT BETA-RELATED"/>
    <property type="match status" value="1"/>
</dbReference>
<evidence type="ECO:0000259" key="11">
    <source>
        <dbReference type="Pfam" id="PF03460"/>
    </source>
</evidence>
<dbReference type="Pfam" id="PF01077">
    <property type="entry name" value="NIR_SIR"/>
    <property type="match status" value="2"/>
</dbReference>
<feature type="domain" description="Nitrite/Sulfite reductase ferredoxin-like" evidence="11">
    <location>
        <begin position="348"/>
        <end position="416"/>
    </location>
</feature>
<gene>
    <name evidence="12" type="ORF">DSM3645_18006</name>
</gene>